<dbReference type="Proteomes" id="UP000199365">
    <property type="component" value="Unassembled WGS sequence"/>
</dbReference>
<dbReference type="AlphaFoldDB" id="A0A1H1GAW7"/>
<name>A0A1H1GAW7_9BURK</name>
<keyword evidence="2" id="KW-1185">Reference proteome</keyword>
<protein>
    <submittedName>
        <fullName evidence="1">Uncharacterized protein</fullName>
    </submittedName>
</protein>
<dbReference type="EMBL" id="FNKX01000001">
    <property type="protein sequence ID" value="SDR10048.1"/>
    <property type="molecule type" value="Genomic_DNA"/>
</dbReference>
<reference evidence="2" key="1">
    <citation type="submission" date="2016-10" db="EMBL/GenBank/DDBJ databases">
        <authorList>
            <person name="Varghese N."/>
            <person name="Submissions S."/>
        </authorList>
    </citation>
    <scope>NUCLEOTIDE SEQUENCE [LARGE SCALE GENOMIC DNA]</scope>
    <source>
        <strain evidence="2">DUS833</strain>
    </source>
</reference>
<gene>
    <name evidence="1" type="ORF">SAMN05445850_2790</name>
</gene>
<proteinExistence type="predicted"/>
<sequence>MSKKSETSGKSGANESTAATLAALAKYISEFVINGTLDTRCAAKLVKRLRKEAETILENGSATKLAQKDLKKAFDTVDAAVQDHDAKLLVTANAALRTADEGKKAEKSH</sequence>
<evidence type="ECO:0000313" key="1">
    <source>
        <dbReference type="EMBL" id="SDR10048.1"/>
    </source>
</evidence>
<dbReference type="RefSeq" id="WP_090803983.1">
    <property type="nucleotide sequence ID" value="NZ_FNKX01000001.1"/>
</dbReference>
<evidence type="ECO:0000313" key="2">
    <source>
        <dbReference type="Proteomes" id="UP000199365"/>
    </source>
</evidence>
<accession>A0A1H1GAW7</accession>
<organism evidence="1 2">
    <name type="scientific">Paraburkholderia tuberum</name>
    <dbReference type="NCBI Taxonomy" id="157910"/>
    <lineage>
        <taxon>Bacteria</taxon>
        <taxon>Pseudomonadati</taxon>
        <taxon>Pseudomonadota</taxon>
        <taxon>Betaproteobacteria</taxon>
        <taxon>Burkholderiales</taxon>
        <taxon>Burkholderiaceae</taxon>
        <taxon>Paraburkholderia</taxon>
    </lineage>
</organism>